<accession>A0A5N5EBC2</accession>
<dbReference type="AlphaFoldDB" id="A0A5N5EBC2"/>
<feature type="non-terminal residue" evidence="2">
    <location>
        <position position="49"/>
    </location>
</feature>
<evidence type="ECO:0000313" key="2">
    <source>
        <dbReference type="EMBL" id="KAB2586472.1"/>
    </source>
</evidence>
<proteinExistence type="predicted"/>
<feature type="domain" description="RNHCP" evidence="1">
    <location>
        <begin position="12"/>
        <end position="47"/>
    </location>
</feature>
<dbReference type="SUPFAM" id="SSF57802">
    <property type="entry name" value="Rubredoxin-like"/>
    <property type="match status" value="1"/>
</dbReference>
<dbReference type="InterPro" id="IPR024439">
    <property type="entry name" value="RNHCP"/>
</dbReference>
<gene>
    <name evidence="2" type="ORF">BS297_05125</name>
</gene>
<evidence type="ECO:0000313" key="3">
    <source>
        <dbReference type="Proteomes" id="UP000325576"/>
    </source>
</evidence>
<reference evidence="2 3" key="1">
    <citation type="journal article" date="2017" name="Poromechanics V (2013)">
        <title>Genomic Characterization of the Arsenic-Tolerant Actinobacterium, &lt;i&gt;Rhodococcus erythropolis&lt;/i&gt; S43.</title>
        <authorList>
            <person name="Retamal-Morales G."/>
            <person name="Mehnert M."/>
            <person name="Schwabe R."/>
            <person name="Tischler D."/>
            <person name="Schloemann M."/>
            <person name="Levican G.J."/>
        </authorList>
    </citation>
    <scope>NUCLEOTIDE SEQUENCE [LARGE SCALE GENOMIC DNA]</scope>
    <source>
        <strain evidence="2 3">S43</strain>
    </source>
</reference>
<sequence length="49" mass="5522">MPQSHNSISKTDTFSCIQCGLTVMTYGPDGDRRNHCPSCLHSRHLFDQV</sequence>
<name>A0A5N5EBC2_RHOER</name>
<comment type="caution">
    <text evidence="2">The sequence shown here is derived from an EMBL/GenBank/DDBJ whole genome shotgun (WGS) entry which is preliminary data.</text>
</comment>
<organism evidence="2 3">
    <name type="scientific">Rhodococcus erythropolis</name>
    <name type="common">Arthrobacter picolinophilus</name>
    <dbReference type="NCBI Taxonomy" id="1833"/>
    <lineage>
        <taxon>Bacteria</taxon>
        <taxon>Bacillati</taxon>
        <taxon>Actinomycetota</taxon>
        <taxon>Actinomycetes</taxon>
        <taxon>Mycobacteriales</taxon>
        <taxon>Nocardiaceae</taxon>
        <taxon>Rhodococcus</taxon>
        <taxon>Rhodococcus erythropolis group</taxon>
    </lineage>
</organism>
<protein>
    <submittedName>
        <fullName evidence="2">RNHCP domain protein</fullName>
    </submittedName>
</protein>
<dbReference type="Proteomes" id="UP000325576">
    <property type="component" value="Unassembled WGS sequence"/>
</dbReference>
<dbReference type="EMBL" id="MRBO01000185">
    <property type="protein sequence ID" value="KAB2586472.1"/>
    <property type="molecule type" value="Genomic_DNA"/>
</dbReference>
<dbReference type="Pfam" id="PF12647">
    <property type="entry name" value="RNHCP"/>
    <property type="match status" value="1"/>
</dbReference>
<evidence type="ECO:0000259" key="1">
    <source>
        <dbReference type="Pfam" id="PF12647"/>
    </source>
</evidence>